<reference evidence="1" key="1">
    <citation type="journal article" date="2015" name="Nature">
        <title>Complex archaea that bridge the gap between prokaryotes and eukaryotes.</title>
        <authorList>
            <person name="Spang A."/>
            <person name="Saw J.H."/>
            <person name="Jorgensen S.L."/>
            <person name="Zaremba-Niedzwiedzka K."/>
            <person name="Martijn J."/>
            <person name="Lind A.E."/>
            <person name="van Eijk R."/>
            <person name="Schleper C."/>
            <person name="Guy L."/>
            <person name="Ettema T.J."/>
        </authorList>
    </citation>
    <scope>NUCLEOTIDE SEQUENCE</scope>
</reference>
<protein>
    <submittedName>
        <fullName evidence="1">Uncharacterized protein</fullName>
    </submittedName>
</protein>
<gene>
    <name evidence="1" type="ORF">LCGC14_2878430</name>
</gene>
<accession>A0A0F9A8Y8</accession>
<dbReference type="EMBL" id="LAZR01056074">
    <property type="protein sequence ID" value="KKK74969.1"/>
    <property type="molecule type" value="Genomic_DNA"/>
</dbReference>
<evidence type="ECO:0000313" key="1">
    <source>
        <dbReference type="EMBL" id="KKK74969.1"/>
    </source>
</evidence>
<feature type="non-terminal residue" evidence="1">
    <location>
        <position position="141"/>
    </location>
</feature>
<organism evidence="1">
    <name type="scientific">marine sediment metagenome</name>
    <dbReference type="NCBI Taxonomy" id="412755"/>
    <lineage>
        <taxon>unclassified sequences</taxon>
        <taxon>metagenomes</taxon>
        <taxon>ecological metagenomes</taxon>
    </lineage>
</organism>
<dbReference type="AlphaFoldDB" id="A0A0F9A8Y8"/>
<sequence>MPKFTCKPLRHTISMIRQVAGTQRNLLKRIESEIKSFPAHSKVFLPVFEAANLANQWAIAQRVKLRQISKDMDTGDTENVLAAIIDPAAGAWHKLTAVQVKQGKQLKKLWSSMLQETTGLSAVDAERFITKDFAALRQAGG</sequence>
<proteinExistence type="predicted"/>
<comment type="caution">
    <text evidence="1">The sequence shown here is derived from an EMBL/GenBank/DDBJ whole genome shotgun (WGS) entry which is preliminary data.</text>
</comment>
<name>A0A0F9A8Y8_9ZZZZ</name>